<organism evidence="2 3">
    <name type="scientific">Sphingomonas taxi</name>
    <dbReference type="NCBI Taxonomy" id="1549858"/>
    <lineage>
        <taxon>Bacteria</taxon>
        <taxon>Pseudomonadati</taxon>
        <taxon>Pseudomonadota</taxon>
        <taxon>Alphaproteobacteria</taxon>
        <taxon>Sphingomonadales</taxon>
        <taxon>Sphingomonadaceae</taxon>
        <taxon>Sphingomonas</taxon>
    </lineage>
</organism>
<feature type="non-terminal residue" evidence="2">
    <location>
        <position position="85"/>
    </location>
</feature>
<accession>A0A2W4YW13</accession>
<dbReference type="EMBL" id="QFMX01000038">
    <property type="protein sequence ID" value="PZO71649.1"/>
    <property type="molecule type" value="Genomic_DNA"/>
</dbReference>
<keyword evidence="1" id="KW-0812">Transmembrane</keyword>
<keyword evidence="1" id="KW-0472">Membrane</keyword>
<dbReference type="AlphaFoldDB" id="A0A2W4YW13"/>
<reference evidence="2 3" key="1">
    <citation type="submission" date="2017-08" db="EMBL/GenBank/DDBJ databases">
        <title>Infants hospitalized years apart are colonized by the same room-sourced microbial strains.</title>
        <authorList>
            <person name="Brooks B."/>
            <person name="Olm M.R."/>
            <person name="Firek B.A."/>
            <person name="Baker R."/>
            <person name="Thomas B.C."/>
            <person name="Morowitz M.J."/>
            <person name="Banfield J.F."/>
        </authorList>
    </citation>
    <scope>NUCLEOTIDE SEQUENCE [LARGE SCALE GENOMIC DNA]</scope>
    <source>
        <strain evidence="2">S2_018_000_R3_119</strain>
    </source>
</reference>
<protein>
    <submittedName>
        <fullName evidence="2">Metallophosphoesterase</fullName>
    </submittedName>
</protein>
<dbReference type="Proteomes" id="UP000249555">
    <property type="component" value="Unassembled WGS sequence"/>
</dbReference>
<evidence type="ECO:0000256" key="1">
    <source>
        <dbReference type="SAM" id="Phobius"/>
    </source>
</evidence>
<gene>
    <name evidence="2" type="ORF">DI640_14165</name>
</gene>
<comment type="caution">
    <text evidence="2">The sequence shown here is derived from an EMBL/GenBank/DDBJ whole genome shotgun (WGS) entry which is preliminary data.</text>
</comment>
<evidence type="ECO:0000313" key="2">
    <source>
        <dbReference type="EMBL" id="PZO71649.1"/>
    </source>
</evidence>
<keyword evidence="1" id="KW-1133">Transmembrane helix</keyword>
<sequence>MLSVVAVVLASYLVLRVVWPLRWSRAARTGLAVLVFGLALHHRIVARFAGSMASPEIPKAAIAVLGTGFIALLLTTVFVLLLDAL</sequence>
<feature type="transmembrane region" description="Helical" evidence="1">
    <location>
        <begin position="30"/>
        <end position="49"/>
    </location>
</feature>
<proteinExistence type="predicted"/>
<name>A0A2W4YW13_9SPHN</name>
<evidence type="ECO:0000313" key="3">
    <source>
        <dbReference type="Proteomes" id="UP000249555"/>
    </source>
</evidence>
<feature type="transmembrane region" description="Helical" evidence="1">
    <location>
        <begin position="61"/>
        <end position="82"/>
    </location>
</feature>